<evidence type="ECO:0000313" key="2">
    <source>
        <dbReference type="Proteomes" id="UP000001695"/>
    </source>
</evidence>
<geneLocation type="plasmid" evidence="1 2">
    <name>pBIND01</name>
</geneLocation>
<gene>
    <name evidence="1" type="ordered locus">Bind_3849</name>
</gene>
<dbReference type="OrthoDB" id="9855136at2"/>
<dbReference type="EMBL" id="CP001017">
    <property type="protein sequence ID" value="ACB97378.1"/>
    <property type="molecule type" value="Genomic_DNA"/>
</dbReference>
<sequence length="129" mass="14856">MREEKDKAGVFDIAHYPAQRMPSTIIKEDDELIRICELICEFSVHWNYTLNTDNLDTQGESETIDLLNSRLFQPLLRIIELKSSSELGVAAKEQVLAAYKKILPHNFIDTYAEHLINSINSDIRSISYK</sequence>
<dbReference type="KEGG" id="bid:Bind_3849"/>
<proteinExistence type="predicted"/>
<dbReference type="HOGENOM" id="CLU_1944511_0_0_5"/>
<keyword evidence="2" id="KW-1185">Reference proteome</keyword>
<dbReference type="AlphaFoldDB" id="B2ILH8"/>
<dbReference type="RefSeq" id="WP_012382991.1">
    <property type="nucleotide sequence ID" value="NC_010580.1"/>
</dbReference>
<accession>B2ILH8</accession>
<organism evidence="1 2">
    <name type="scientific">Beijerinckia indica subsp. indica (strain ATCC 9039 / DSM 1715 / NCIMB 8712)</name>
    <dbReference type="NCBI Taxonomy" id="395963"/>
    <lineage>
        <taxon>Bacteria</taxon>
        <taxon>Pseudomonadati</taxon>
        <taxon>Pseudomonadota</taxon>
        <taxon>Alphaproteobacteria</taxon>
        <taxon>Hyphomicrobiales</taxon>
        <taxon>Beijerinckiaceae</taxon>
        <taxon>Beijerinckia</taxon>
    </lineage>
</organism>
<evidence type="ECO:0000313" key="1">
    <source>
        <dbReference type="EMBL" id="ACB97378.1"/>
    </source>
</evidence>
<protein>
    <submittedName>
        <fullName evidence="1">Uncharacterized protein</fullName>
    </submittedName>
</protein>
<keyword evidence="1" id="KW-0614">Plasmid</keyword>
<reference evidence="1 2" key="1">
    <citation type="submission" date="2008-03" db="EMBL/GenBank/DDBJ databases">
        <title>Complete sequence of plasmid1 of Beijerinckia indica subsp. indica ATCC 9039.</title>
        <authorList>
            <consortium name="US DOE Joint Genome Institute"/>
            <person name="Copeland A."/>
            <person name="Lucas S."/>
            <person name="Lapidus A."/>
            <person name="Glavina del Rio T."/>
            <person name="Dalin E."/>
            <person name="Tice H."/>
            <person name="Bruce D."/>
            <person name="Goodwin L."/>
            <person name="Pitluck S."/>
            <person name="LaButti K."/>
            <person name="Schmutz J."/>
            <person name="Larimer F."/>
            <person name="Land M."/>
            <person name="Hauser L."/>
            <person name="Kyrpides N."/>
            <person name="Mikhailova N."/>
            <person name="Dunfield P.F."/>
            <person name="Dedysh S.N."/>
            <person name="Liesack W."/>
            <person name="Saw J.H."/>
            <person name="Alam M."/>
            <person name="Chen Y."/>
            <person name="Murrell J.C."/>
            <person name="Richardson P."/>
        </authorList>
    </citation>
    <scope>NUCLEOTIDE SEQUENCE [LARGE SCALE GENOMIC DNA]</scope>
    <source>
        <strain evidence="2">ATCC 9039 / DSM 1715 / NCIMB 8712</strain>
        <plasmid evidence="1 2">pBIND01</plasmid>
    </source>
</reference>
<dbReference type="Proteomes" id="UP000001695">
    <property type="component" value="Plasmid pBIND01"/>
</dbReference>
<name>B2ILH8_BEII9</name>